<feature type="domain" description="Serpin" evidence="3">
    <location>
        <begin position="16"/>
        <end position="360"/>
    </location>
</feature>
<dbReference type="EMBL" id="JAAXPG010000021">
    <property type="protein sequence ID" value="NKZ00165.1"/>
    <property type="molecule type" value="Genomic_DNA"/>
</dbReference>
<dbReference type="Pfam" id="PF00079">
    <property type="entry name" value="Serpin"/>
    <property type="match status" value="1"/>
</dbReference>
<dbReference type="SUPFAM" id="SSF56574">
    <property type="entry name" value="Serpins"/>
    <property type="match status" value="1"/>
</dbReference>
<feature type="compositionally biased region" description="Basic residues" evidence="2">
    <location>
        <begin position="185"/>
        <end position="198"/>
    </location>
</feature>
<dbReference type="InterPro" id="IPR042185">
    <property type="entry name" value="Serpin_sf_2"/>
</dbReference>
<dbReference type="Gene3D" id="2.30.39.10">
    <property type="entry name" value="Alpha-1-antitrypsin, domain 1"/>
    <property type="match status" value="1"/>
</dbReference>
<gene>
    <name evidence="4" type="ORF">HGB44_21190</name>
</gene>
<proteinExistence type="inferred from homology"/>
<dbReference type="InterPro" id="IPR000215">
    <property type="entry name" value="Serpin_fam"/>
</dbReference>
<evidence type="ECO:0000259" key="3">
    <source>
        <dbReference type="SMART" id="SM00093"/>
    </source>
</evidence>
<dbReference type="Gene3D" id="3.30.497.10">
    <property type="entry name" value="Antithrombin, subunit I, domain 2"/>
    <property type="match status" value="1"/>
</dbReference>
<reference evidence="4 5" key="1">
    <citation type="submission" date="2020-04" db="EMBL/GenBank/DDBJ databases">
        <title>MicrobeNet Type strains.</title>
        <authorList>
            <person name="Nicholson A.C."/>
        </authorList>
    </citation>
    <scope>NUCLEOTIDE SEQUENCE [LARGE SCALE GENOMIC DNA]</scope>
    <source>
        <strain evidence="4 5">ATCC 23612</strain>
    </source>
</reference>
<comment type="caution">
    <text evidence="4">The sequence shown here is derived from an EMBL/GenBank/DDBJ whole genome shotgun (WGS) entry which is preliminary data.</text>
</comment>
<dbReference type="SMART" id="SM00093">
    <property type="entry name" value="SERPIN"/>
    <property type="match status" value="1"/>
</dbReference>
<organism evidence="4 5">
    <name type="scientific">Nocardiopsis alborubida</name>
    <dbReference type="NCBI Taxonomy" id="146802"/>
    <lineage>
        <taxon>Bacteria</taxon>
        <taxon>Bacillati</taxon>
        <taxon>Actinomycetota</taxon>
        <taxon>Actinomycetes</taxon>
        <taxon>Streptosporangiales</taxon>
        <taxon>Nocardiopsidaceae</taxon>
        <taxon>Nocardiopsis</taxon>
    </lineage>
</organism>
<name>A0A7X6RRR7_9ACTN</name>
<feature type="region of interest" description="Disordered" evidence="2">
    <location>
        <begin position="178"/>
        <end position="198"/>
    </location>
</feature>
<dbReference type="InterPro" id="IPR036186">
    <property type="entry name" value="Serpin_sf"/>
</dbReference>
<dbReference type="Proteomes" id="UP000553209">
    <property type="component" value="Unassembled WGS sequence"/>
</dbReference>
<evidence type="ECO:0000313" key="4">
    <source>
        <dbReference type="EMBL" id="NKZ00165.1"/>
    </source>
</evidence>
<dbReference type="InterPro" id="IPR023795">
    <property type="entry name" value="Serpin_CS"/>
</dbReference>
<dbReference type="InterPro" id="IPR042178">
    <property type="entry name" value="Serpin_sf_1"/>
</dbReference>
<evidence type="ECO:0000256" key="1">
    <source>
        <dbReference type="RuleBase" id="RU000411"/>
    </source>
</evidence>
<keyword evidence="5" id="KW-1185">Reference proteome</keyword>
<dbReference type="GO" id="GO:0004867">
    <property type="term" value="F:serine-type endopeptidase inhibitor activity"/>
    <property type="evidence" value="ECO:0007669"/>
    <property type="project" value="InterPro"/>
</dbReference>
<dbReference type="PANTHER" id="PTHR11461">
    <property type="entry name" value="SERINE PROTEASE INHIBITOR, SERPIN"/>
    <property type="match status" value="1"/>
</dbReference>
<dbReference type="AlphaFoldDB" id="A0A7X6RRR7"/>
<dbReference type="InterPro" id="IPR023796">
    <property type="entry name" value="Serpin_dom"/>
</dbReference>
<evidence type="ECO:0000313" key="5">
    <source>
        <dbReference type="Proteomes" id="UP000553209"/>
    </source>
</evidence>
<dbReference type="PROSITE" id="PS00284">
    <property type="entry name" value="SERPIN"/>
    <property type="match status" value="1"/>
</dbReference>
<comment type="similarity">
    <text evidence="1">Belongs to the serpin family.</text>
</comment>
<sequence length="367" mass="39380">MQTSTSPRRDHLEFAAALDRVLTRPGESHVWSPHSVGTVLALLATGARERTLTELEALLGADVRGQLEELDAAVAAEPGLDLASLNGLYVPADLEVLPGFTARVRERAGAEVEHADFEHDSEGVRSRVNARVAEVTCGLIEELLPAGSIHPGVRLLLVNALWVKLAWPDPFDPARTLDKPFHTPSGRRKVPTMHRSARLPHARTQGWSMVSLEGDHGLTLDVLLPDERSATPAPVTADALADLYGGRSSQQVDLALPRFRVESDTSLLEPLAALGARDLATDSARFDGISPEPLRADEILHQSVLRVDEKGAEGAAATAVMMLRAAAVAPKPVRFTVDRPFVFALRRGGAVLFLGRVTDPVDPGPAS</sequence>
<dbReference type="CDD" id="cd19590">
    <property type="entry name" value="serpin_thermopin-like"/>
    <property type="match status" value="1"/>
</dbReference>
<dbReference type="GO" id="GO:0005615">
    <property type="term" value="C:extracellular space"/>
    <property type="evidence" value="ECO:0007669"/>
    <property type="project" value="InterPro"/>
</dbReference>
<dbReference type="RefSeq" id="WP_061082618.1">
    <property type="nucleotide sequence ID" value="NZ_JAAXPG010000021.1"/>
</dbReference>
<dbReference type="PANTHER" id="PTHR11461:SF211">
    <property type="entry name" value="GH10112P-RELATED"/>
    <property type="match status" value="1"/>
</dbReference>
<evidence type="ECO:0000256" key="2">
    <source>
        <dbReference type="SAM" id="MobiDB-lite"/>
    </source>
</evidence>
<protein>
    <submittedName>
        <fullName evidence="4">Serpin family protein</fullName>
    </submittedName>
</protein>
<accession>A0A7X6RRR7</accession>